<dbReference type="Pfam" id="PF23390">
    <property type="entry name" value="Beta-prop_WDR35_2nd"/>
    <property type="match status" value="1"/>
</dbReference>
<comment type="caution">
    <text evidence="8">The sequence shown here is derived from an EMBL/GenBank/DDBJ whole genome shotgun (WGS) entry which is preliminary data.</text>
</comment>
<protein>
    <recommendedName>
        <fullName evidence="10">Anaphase-promoting complex subunit 4 WD40 domain-containing protein</fullName>
    </recommendedName>
</protein>
<dbReference type="GO" id="GO:0030991">
    <property type="term" value="C:intraciliary transport particle A"/>
    <property type="evidence" value="ECO:0007669"/>
    <property type="project" value="TreeGrafter"/>
</dbReference>
<evidence type="ECO:0000313" key="8">
    <source>
        <dbReference type="EMBL" id="CAK0785888.1"/>
    </source>
</evidence>
<dbReference type="SUPFAM" id="SSF69322">
    <property type="entry name" value="Tricorn protease domain 2"/>
    <property type="match status" value="1"/>
</dbReference>
<dbReference type="InterPro" id="IPR039857">
    <property type="entry name" value="Ift122/121"/>
</dbReference>
<dbReference type="InterPro" id="IPR056159">
    <property type="entry name" value="Beta-prop_IFT121_TULP_N"/>
</dbReference>
<dbReference type="GO" id="GO:0035721">
    <property type="term" value="P:intraciliary retrograde transport"/>
    <property type="evidence" value="ECO:0007669"/>
    <property type="project" value="TreeGrafter"/>
</dbReference>
<feature type="domain" description="IFT121/TULP4 N-terminal" evidence="7">
    <location>
        <begin position="17"/>
        <end position="230"/>
    </location>
</feature>
<proteinExistence type="predicted"/>
<keyword evidence="2" id="KW-0963">Cytoplasm</keyword>
<feature type="domain" description="IFT121 second beta-propeller" evidence="6">
    <location>
        <begin position="265"/>
        <end position="548"/>
    </location>
</feature>
<dbReference type="GO" id="GO:0097730">
    <property type="term" value="C:non-motile cilium"/>
    <property type="evidence" value="ECO:0007669"/>
    <property type="project" value="TreeGrafter"/>
</dbReference>
<dbReference type="Gene3D" id="1.25.40.470">
    <property type="match status" value="1"/>
</dbReference>
<dbReference type="EMBL" id="CAUYUE010000013">
    <property type="protein sequence ID" value="CAK0785888.1"/>
    <property type="molecule type" value="Genomic_DNA"/>
</dbReference>
<dbReference type="InterPro" id="IPR015943">
    <property type="entry name" value="WD40/YVTN_repeat-like_dom_sf"/>
</dbReference>
<evidence type="ECO:0000256" key="3">
    <source>
        <dbReference type="ARBA" id="ARBA00022574"/>
    </source>
</evidence>
<reference evidence="8 9" key="1">
    <citation type="submission" date="2023-10" db="EMBL/GenBank/DDBJ databases">
        <authorList>
            <person name="Maclean D."/>
            <person name="Macfadyen A."/>
        </authorList>
    </citation>
    <scope>NUCLEOTIDE SEQUENCE [LARGE SCALE GENOMIC DNA]</scope>
</reference>
<evidence type="ECO:0000313" key="9">
    <source>
        <dbReference type="Proteomes" id="UP001314263"/>
    </source>
</evidence>
<keyword evidence="9" id="KW-1185">Reference proteome</keyword>
<dbReference type="Gene3D" id="2.130.10.10">
    <property type="entry name" value="YVTN repeat-like/Quinoprotein amine dehydrogenase"/>
    <property type="match status" value="2"/>
</dbReference>
<comment type="subcellular location">
    <subcellularLocation>
        <location evidence="1">Cytoplasm</location>
    </subcellularLocation>
</comment>
<dbReference type="AlphaFoldDB" id="A0AAV1IEY6"/>
<dbReference type="PANTHER" id="PTHR12764:SF5">
    <property type="entry name" value="LD29485P"/>
    <property type="match status" value="1"/>
</dbReference>
<name>A0AAV1IEY6_9CHLO</name>
<dbReference type="Pfam" id="PF24797">
    <property type="entry name" value="Beta-prop_WDR35_TULP_N"/>
    <property type="match status" value="1"/>
</dbReference>
<gene>
    <name evidence="8" type="ORF">CVIRNUC_009101</name>
</gene>
<evidence type="ECO:0000259" key="7">
    <source>
        <dbReference type="Pfam" id="PF24797"/>
    </source>
</evidence>
<evidence type="ECO:0000256" key="2">
    <source>
        <dbReference type="ARBA" id="ARBA00022490"/>
    </source>
</evidence>
<dbReference type="Proteomes" id="UP001314263">
    <property type="component" value="Unassembled WGS sequence"/>
</dbReference>
<organism evidence="8 9">
    <name type="scientific">Coccomyxa viridis</name>
    <dbReference type="NCBI Taxonomy" id="1274662"/>
    <lineage>
        <taxon>Eukaryota</taxon>
        <taxon>Viridiplantae</taxon>
        <taxon>Chlorophyta</taxon>
        <taxon>core chlorophytes</taxon>
        <taxon>Trebouxiophyceae</taxon>
        <taxon>Trebouxiophyceae incertae sedis</taxon>
        <taxon>Coccomyxaceae</taxon>
        <taxon>Coccomyxa</taxon>
    </lineage>
</organism>
<evidence type="ECO:0000256" key="4">
    <source>
        <dbReference type="ARBA" id="ARBA00022737"/>
    </source>
</evidence>
<dbReference type="PANTHER" id="PTHR12764">
    <property type="entry name" value="WD REPEAT DOMAIN-RELATED"/>
    <property type="match status" value="1"/>
</dbReference>
<dbReference type="GO" id="GO:1905515">
    <property type="term" value="P:non-motile cilium assembly"/>
    <property type="evidence" value="ECO:0007669"/>
    <property type="project" value="TreeGrafter"/>
</dbReference>
<sequence>MSGQDPMPQSRGKMLRRPGTQVMAITWSPDGHDVCIAYADGFIIRGGFAGNRLWARDTGAPLTCAAWSPDGLALCLGSADGQCLFKDAAGSPMPHEPIPSDGPGPDCDGVVGLSWQHRTAAEAAQSLCTCYADGRVLRYDTLHGVQAASWAVSSGLQSATCMACTPSGSLLAVGGTAADGNAAVHFIDTAGSLMRVLSVPGLEVTSLQWDAKGERLAVSAGSGMYTAEVRVRPMWCHFSNTLAYAKGSGMSRAILGHDRLPTEAVPCVHLLGMLVGEQRAQHVPGLLMLAGGDGLWVHAARPEGSVDVELTLSNDDCEVLGFMTVSWAPTHLCVTDTHVVAASKGSVLVWEISTGSESSQTQEGAAGRMPGTKASGQKSMFGIDQAAPAGGSMRGSWRGRDAGSADKVTALHAAASWLIVGRASGAVQSYALPSLQYSGKMSWGWRPVWLALNANESQLALLDVTGTLRFLSWPPQQQDRQISPEVQAGIKDVGQVIWSSDNPELCAIWERGVTCILRNAQPEKWHESTAALCNFADLEVKAVHLETLQDACMGKNGDTAWTVLQSQALEDAQRLLASVPAQEALPFFEKRSHPRLWRMFGSACLQQQALDLAAHAFVACQDFVGMECTQQMASMEDDMLRSAVSASYFGSLTDAHDAYIAAGRTDLALQAHAQHGNWLQVEEMLLNGNGSSQQLKIAWEHIGDTLTQEGQWRQACEYYDKAENPHSLCLALLACEDFPAMEHLCAVLPDEDAMLLQLGARFQAAGLVQQAVDAFCKASSNHTVSQLSIKTQAAGLA</sequence>
<feature type="region of interest" description="Disordered" evidence="5">
    <location>
        <begin position="358"/>
        <end position="378"/>
    </location>
</feature>
<evidence type="ECO:0008006" key="10">
    <source>
        <dbReference type="Google" id="ProtNLM"/>
    </source>
</evidence>
<evidence type="ECO:0000259" key="6">
    <source>
        <dbReference type="Pfam" id="PF23390"/>
    </source>
</evidence>
<dbReference type="GO" id="GO:0005737">
    <property type="term" value="C:cytoplasm"/>
    <property type="evidence" value="ECO:0007669"/>
    <property type="project" value="UniProtKB-SubCell"/>
</dbReference>
<keyword evidence="3" id="KW-0853">WD repeat</keyword>
<keyword evidence="4" id="KW-0677">Repeat</keyword>
<accession>A0AAV1IEY6</accession>
<dbReference type="InterPro" id="IPR056158">
    <property type="entry name" value="Beta-prop_IFT121_2nd"/>
</dbReference>
<evidence type="ECO:0000256" key="1">
    <source>
        <dbReference type="ARBA" id="ARBA00004496"/>
    </source>
</evidence>
<evidence type="ECO:0000256" key="5">
    <source>
        <dbReference type="SAM" id="MobiDB-lite"/>
    </source>
</evidence>
<dbReference type="GO" id="GO:0061512">
    <property type="term" value="P:protein localization to cilium"/>
    <property type="evidence" value="ECO:0007669"/>
    <property type="project" value="TreeGrafter"/>
</dbReference>